<evidence type="ECO:0000259" key="2">
    <source>
        <dbReference type="Pfam" id="PF13581"/>
    </source>
</evidence>
<dbReference type="AlphaFoldDB" id="A0A8T4IVH5"/>
<dbReference type="InterPro" id="IPR036890">
    <property type="entry name" value="HATPase_C_sf"/>
</dbReference>
<accession>A0A8T4IVH5</accession>
<proteinExistence type="predicted"/>
<dbReference type="PANTHER" id="PTHR35526">
    <property type="entry name" value="ANTI-SIGMA-F FACTOR RSBW-RELATED"/>
    <property type="match status" value="1"/>
</dbReference>
<dbReference type="InterPro" id="IPR050267">
    <property type="entry name" value="Anti-sigma-factor_SerPK"/>
</dbReference>
<name>A0A8T4IVH5_9ACTN</name>
<keyword evidence="3" id="KW-0547">Nucleotide-binding</keyword>
<dbReference type="CDD" id="cd16936">
    <property type="entry name" value="HATPase_RsbW-like"/>
    <property type="match status" value="1"/>
</dbReference>
<evidence type="ECO:0000256" key="1">
    <source>
        <dbReference type="ARBA" id="ARBA00022527"/>
    </source>
</evidence>
<dbReference type="PANTHER" id="PTHR35526:SF3">
    <property type="entry name" value="ANTI-SIGMA-F FACTOR RSBW"/>
    <property type="match status" value="1"/>
</dbReference>
<keyword evidence="1" id="KW-0723">Serine/threonine-protein kinase</keyword>
<reference evidence="3" key="1">
    <citation type="submission" date="2021-04" db="EMBL/GenBank/DDBJ databases">
        <title>Sequencing of actinobacteria type strains.</title>
        <authorList>
            <person name="Nguyen G.-S."/>
            <person name="Wentzel A."/>
        </authorList>
    </citation>
    <scope>NUCLEOTIDE SEQUENCE</scope>
    <source>
        <strain evidence="3">DSM 42095</strain>
    </source>
</reference>
<protein>
    <submittedName>
        <fullName evidence="3">ATP-binding protein</fullName>
    </submittedName>
</protein>
<organism evidence="3 4">
    <name type="scientific">Streptomyces daliensis</name>
    <dbReference type="NCBI Taxonomy" id="299421"/>
    <lineage>
        <taxon>Bacteria</taxon>
        <taxon>Bacillati</taxon>
        <taxon>Actinomycetota</taxon>
        <taxon>Actinomycetes</taxon>
        <taxon>Kitasatosporales</taxon>
        <taxon>Streptomycetaceae</taxon>
        <taxon>Streptomyces</taxon>
    </lineage>
</organism>
<dbReference type="EMBL" id="JAGSMN010000665">
    <property type="protein sequence ID" value="MBR7676451.1"/>
    <property type="molecule type" value="Genomic_DNA"/>
</dbReference>
<comment type="caution">
    <text evidence="3">The sequence shown here is derived from an EMBL/GenBank/DDBJ whole genome shotgun (WGS) entry which is preliminary data.</text>
</comment>
<keyword evidence="4" id="KW-1185">Reference proteome</keyword>
<keyword evidence="1" id="KW-0418">Kinase</keyword>
<keyword evidence="1" id="KW-0808">Transferase</keyword>
<keyword evidence="3" id="KW-0067">ATP-binding</keyword>
<evidence type="ECO:0000313" key="4">
    <source>
        <dbReference type="Proteomes" id="UP000675554"/>
    </source>
</evidence>
<dbReference type="GO" id="GO:0005524">
    <property type="term" value="F:ATP binding"/>
    <property type="evidence" value="ECO:0007669"/>
    <property type="project" value="UniProtKB-KW"/>
</dbReference>
<dbReference type="SUPFAM" id="SSF55874">
    <property type="entry name" value="ATPase domain of HSP90 chaperone/DNA topoisomerase II/histidine kinase"/>
    <property type="match status" value="1"/>
</dbReference>
<feature type="domain" description="Histidine kinase/HSP90-like ATPase" evidence="2">
    <location>
        <begin position="2"/>
        <end position="101"/>
    </location>
</feature>
<dbReference type="InterPro" id="IPR003594">
    <property type="entry name" value="HATPase_dom"/>
</dbReference>
<gene>
    <name evidence="3" type="ORF">KDA82_26275</name>
</gene>
<dbReference type="Pfam" id="PF13581">
    <property type="entry name" value="HATPase_c_2"/>
    <property type="match status" value="1"/>
</dbReference>
<dbReference type="Proteomes" id="UP000675554">
    <property type="component" value="Unassembled WGS sequence"/>
</dbReference>
<sequence length="106" mass="12085">MRRIARAYVRLWDVPQLGDTVELALTELMTNVHRHVPDQWCTVTILHTLHGVRIEVYDRSPVLPVPREAETWEESGRGLALVALLSDQWDVTAHATGKTVWCEVDS</sequence>
<dbReference type="GO" id="GO:0004674">
    <property type="term" value="F:protein serine/threonine kinase activity"/>
    <property type="evidence" value="ECO:0007669"/>
    <property type="project" value="UniProtKB-KW"/>
</dbReference>
<dbReference type="Gene3D" id="3.30.565.10">
    <property type="entry name" value="Histidine kinase-like ATPase, C-terminal domain"/>
    <property type="match status" value="1"/>
</dbReference>
<evidence type="ECO:0000313" key="3">
    <source>
        <dbReference type="EMBL" id="MBR7676451.1"/>
    </source>
</evidence>